<proteinExistence type="predicted"/>
<evidence type="ECO:0000256" key="1">
    <source>
        <dbReference type="SAM" id="SignalP"/>
    </source>
</evidence>
<accession>A0A9P1MVN2</accession>
<feature type="signal peptide" evidence="1">
    <location>
        <begin position="1"/>
        <end position="17"/>
    </location>
</feature>
<sequence>MIRLILTFCLFSILVDATDFVIREQMVCNIRSNWGYSIRFVEIDTIQDDGIYENNWVSVNGNSNGPRHVTNFVYNAGDGWRDPHYELGIKVTHTCTNNGKQSTFTQYIDHVAVSNQYYLKEIVGFVLDNR</sequence>
<dbReference type="EMBL" id="CANHGI010000001">
    <property type="protein sequence ID" value="CAI5440483.1"/>
    <property type="molecule type" value="Genomic_DNA"/>
</dbReference>
<reference evidence="2" key="1">
    <citation type="submission" date="2022-11" db="EMBL/GenBank/DDBJ databases">
        <authorList>
            <person name="Kikuchi T."/>
        </authorList>
    </citation>
    <scope>NUCLEOTIDE SEQUENCE</scope>
    <source>
        <strain evidence="2">PS1010</strain>
    </source>
</reference>
<evidence type="ECO:0000313" key="3">
    <source>
        <dbReference type="Proteomes" id="UP001152747"/>
    </source>
</evidence>
<gene>
    <name evidence="2" type="ORF">CAMP_LOCUS3120</name>
</gene>
<feature type="chain" id="PRO_5040505220" evidence="1">
    <location>
        <begin position="18"/>
        <end position="130"/>
    </location>
</feature>
<comment type="caution">
    <text evidence="2">The sequence shown here is derived from an EMBL/GenBank/DDBJ whole genome shotgun (WGS) entry which is preliminary data.</text>
</comment>
<organism evidence="2 3">
    <name type="scientific">Caenorhabditis angaria</name>
    <dbReference type="NCBI Taxonomy" id="860376"/>
    <lineage>
        <taxon>Eukaryota</taxon>
        <taxon>Metazoa</taxon>
        <taxon>Ecdysozoa</taxon>
        <taxon>Nematoda</taxon>
        <taxon>Chromadorea</taxon>
        <taxon>Rhabditida</taxon>
        <taxon>Rhabditina</taxon>
        <taxon>Rhabditomorpha</taxon>
        <taxon>Rhabditoidea</taxon>
        <taxon>Rhabditidae</taxon>
        <taxon>Peloderinae</taxon>
        <taxon>Caenorhabditis</taxon>
    </lineage>
</organism>
<protein>
    <submittedName>
        <fullName evidence="2">Uncharacterized protein</fullName>
    </submittedName>
</protein>
<name>A0A9P1MVN2_9PELO</name>
<keyword evidence="1" id="KW-0732">Signal</keyword>
<dbReference type="InterPro" id="IPR008588">
    <property type="entry name" value="DUF870_CAE_spp"/>
</dbReference>
<dbReference type="Proteomes" id="UP001152747">
    <property type="component" value="Unassembled WGS sequence"/>
</dbReference>
<dbReference type="Pfam" id="PF05912">
    <property type="entry name" value="DUF870"/>
    <property type="match status" value="1"/>
</dbReference>
<dbReference type="AlphaFoldDB" id="A0A9P1MVN2"/>
<keyword evidence="3" id="KW-1185">Reference proteome</keyword>
<evidence type="ECO:0000313" key="2">
    <source>
        <dbReference type="EMBL" id="CAI5440483.1"/>
    </source>
</evidence>